<evidence type="ECO:0000256" key="2">
    <source>
        <dbReference type="SAM" id="MobiDB-lite"/>
    </source>
</evidence>
<dbReference type="PRINTS" id="PR02050">
    <property type="entry name" value="B14GALTRFASE"/>
</dbReference>
<dbReference type="InterPro" id="IPR029044">
    <property type="entry name" value="Nucleotide-diphossugar_trans"/>
</dbReference>
<dbReference type="SUPFAM" id="SSF53448">
    <property type="entry name" value="Nucleotide-diphospho-sugar transferases"/>
    <property type="match status" value="1"/>
</dbReference>
<organism evidence="4">
    <name type="scientific">viral metagenome</name>
    <dbReference type="NCBI Taxonomy" id="1070528"/>
    <lineage>
        <taxon>unclassified sequences</taxon>
        <taxon>metagenomes</taxon>
        <taxon>organismal metagenomes</taxon>
    </lineage>
</organism>
<feature type="region of interest" description="Disordered" evidence="2">
    <location>
        <begin position="267"/>
        <end position="304"/>
    </location>
</feature>
<keyword evidence="1" id="KW-0808">Transferase</keyword>
<dbReference type="AlphaFoldDB" id="A0A6C0D923"/>
<sequence>MDFILECCDDYEILFVHQCDNRNFNRGAMKNIGFLAIKEKYPEHYKDISFVFNDVDTLPFHKLFDYETKKGVVKHYYGFATALGGIVVMKGSDFEMVNGYPNYWGWGMEDASLQKRCIAHNLRIDRSTFYPIGSPEILQLFDGVSRLVSQKDPQRMKMDNGQDGLTTIHKLLFSVDKESLNPNDNKYVVKSEKIFVVNVSSFMTLVRFESDSYHEYDLRDPINTILNQNNQHKLTNKTHISPSEWRNIPHNQQANERVLAIQQQRELHMKQHPQQQHLQQQHPQQQHLQQQYPQQQHLQQQYPQQKQNINIFSPNYARLIGQQPRATTSAFIGLGGVR</sequence>
<dbReference type="GO" id="GO:0005975">
    <property type="term" value="P:carbohydrate metabolic process"/>
    <property type="evidence" value="ECO:0007669"/>
    <property type="project" value="InterPro"/>
</dbReference>
<dbReference type="PANTHER" id="PTHR19300:SF30">
    <property type="entry name" value="BETA-1,4-GALACTOSYLTRANSFERASE 7"/>
    <property type="match status" value="1"/>
</dbReference>
<dbReference type="InterPro" id="IPR027791">
    <property type="entry name" value="Galactosyl_T_C"/>
</dbReference>
<feature type="compositionally biased region" description="Low complexity" evidence="2">
    <location>
        <begin position="272"/>
        <end position="304"/>
    </location>
</feature>
<dbReference type="GO" id="GO:0008378">
    <property type="term" value="F:galactosyltransferase activity"/>
    <property type="evidence" value="ECO:0007669"/>
    <property type="project" value="TreeGrafter"/>
</dbReference>
<name>A0A6C0D923_9ZZZZ</name>
<dbReference type="PANTHER" id="PTHR19300">
    <property type="entry name" value="BETA-1,4-GALACTOSYLTRANSFERASE"/>
    <property type="match status" value="1"/>
</dbReference>
<evidence type="ECO:0000256" key="1">
    <source>
        <dbReference type="ARBA" id="ARBA00022679"/>
    </source>
</evidence>
<proteinExistence type="predicted"/>
<dbReference type="InterPro" id="IPR003859">
    <property type="entry name" value="Galactosyl_T"/>
</dbReference>
<protein>
    <recommendedName>
        <fullName evidence="3">Galactosyltransferase C-terminal domain-containing protein</fullName>
    </recommendedName>
</protein>
<dbReference type="Pfam" id="PF02709">
    <property type="entry name" value="Glyco_transf_7C"/>
    <property type="match status" value="1"/>
</dbReference>
<dbReference type="EMBL" id="MN739551">
    <property type="protein sequence ID" value="QHT12852.1"/>
    <property type="molecule type" value="Genomic_DNA"/>
</dbReference>
<accession>A0A6C0D923</accession>
<reference evidence="4" key="1">
    <citation type="journal article" date="2020" name="Nature">
        <title>Giant virus diversity and host interactions through global metagenomics.</title>
        <authorList>
            <person name="Schulz F."/>
            <person name="Roux S."/>
            <person name="Paez-Espino D."/>
            <person name="Jungbluth S."/>
            <person name="Walsh D.A."/>
            <person name="Denef V.J."/>
            <person name="McMahon K.D."/>
            <person name="Konstantinidis K.T."/>
            <person name="Eloe-Fadrosh E.A."/>
            <person name="Kyrpides N.C."/>
            <person name="Woyke T."/>
        </authorList>
    </citation>
    <scope>NUCLEOTIDE SEQUENCE</scope>
    <source>
        <strain evidence="4">GVMAG-M-3300023174-130</strain>
    </source>
</reference>
<evidence type="ECO:0000313" key="4">
    <source>
        <dbReference type="EMBL" id="QHT12852.1"/>
    </source>
</evidence>
<dbReference type="Gene3D" id="3.90.550.10">
    <property type="entry name" value="Spore Coat Polysaccharide Biosynthesis Protein SpsA, Chain A"/>
    <property type="match status" value="1"/>
</dbReference>
<evidence type="ECO:0000259" key="3">
    <source>
        <dbReference type="Pfam" id="PF02709"/>
    </source>
</evidence>
<dbReference type="GO" id="GO:0005794">
    <property type="term" value="C:Golgi apparatus"/>
    <property type="evidence" value="ECO:0007669"/>
    <property type="project" value="TreeGrafter"/>
</dbReference>
<dbReference type="UniPathway" id="UPA00378"/>
<feature type="domain" description="Galactosyltransferase C-terminal" evidence="3">
    <location>
        <begin position="75"/>
        <end position="128"/>
    </location>
</feature>